<evidence type="ECO:0000313" key="2">
    <source>
        <dbReference type="EMBL" id="AKV03140.1"/>
    </source>
</evidence>
<feature type="region of interest" description="Disordered" evidence="1">
    <location>
        <begin position="38"/>
        <end position="75"/>
    </location>
</feature>
<dbReference type="KEGG" id="llu:AKJ09_09803"/>
<evidence type="ECO:0000313" key="3">
    <source>
        <dbReference type="Proteomes" id="UP000064967"/>
    </source>
</evidence>
<protein>
    <submittedName>
        <fullName evidence="2">Uncharacterized protein</fullName>
    </submittedName>
</protein>
<dbReference type="AlphaFoldDB" id="A0A0K1QCI3"/>
<evidence type="ECO:0000256" key="1">
    <source>
        <dbReference type="SAM" id="MobiDB-lite"/>
    </source>
</evidence>
<accession>A0A0K1QCI3</accession>
<keyword evidence="3" id="KW-1185">Reference proteome</keyword>
<sequence length="91" mass="9995">MKRNGIRAQHGLRILRSGRPACCTCSAREGNAQCGLPAHGGHTGRRTTTLQAKERGPRARACATSKPPRLRFSARRESSAVPWLLNYRGRS</sequence>
<reference evidence="2 3" key="1">
    <citation type="submission" date="2015-08" db="EMBL/GenBank/DDBJ databases">
        <authorList>
            <person name="Babu N.S."/>
            <person name="Beckwith C.J."/>
            <person name="Beseler K.G."/>
            <person name="Brison A."/>
            <person name="Carone J.V."/>
            <person name="Caskin T.P."/>
            <person name="Diamond M."/>
            <person name="Durham M.E."/>
            <person name="Foxe J.M."/>
            <person name="Go M."/>
            <person name="Henderson B.A."/>
            <person name="Jones I.B."/>
            <person name="McGettigan J.A."/>
            <person name="Micheletti S.J."/>
            <person name="Nasrallah M.E."/>
            <person name="Ortiz D."/>
            <person name="Piller C.R."/>
            <person name="Privatt S.R."/>
            <person name="Schneider S.L."/>
            <person name="Sharp S."/>
            <person name="Smith T.C."/>
            <person name="Stanton J.D."/>
            <person name="Ullery H.E."/>
            <person name="Wilson R.J."/>
            <person name="Serrano M.G."/>
            <person name="Buck G."/>
            <person name="Lee V."/>
            <person name="Wang Y."/>
            <person name="Carvalho R."/>
            <person name="Voegtly L."/>
            <person name="Shi R."/>
            <person name="Duckworth R."/>
            <person name="Johnson A."/>
            <person name="Loviza R."/>
            <person name="Walstead R."/>
            <person name="Shah Z."/>
            <person name="Kiflezghi M."/>
            <person name="Wade K."/>
            <person name="Ball S.L."/>
            <person name="Bradley K.W."/>
            <person name="Asai D.J."/>
            <person name="Bowman C.A."/>
            <person name="Russell D.A."/>
            <person name="Pope W.H."/>
            <person name="Jacobs-Sera D."/>
            <person name="Hendrix R.W."/>
            <person name="Hatfull G.F."/>
        </authorList>
    </citation>
    <scope>NUCLEOTIDE SEQUENCE [LARGE SCALE GENOMIC DNA]</scope>
    <source>
        <strain evidence="2 3">DSM 27648</strain>
    </source>
</reference>
<dbReference type="EMBL" id="CP012333">
    <property type="protein sequence ID" value="AKV03140.1"/>
    <property type="molecule type" value="Genomic_DNA"/>
</dbReference>
<gene>
    <name evidence="2" type="ORF">AKJ09_09803</name>
</gene>
<organism evidence="2 3">
    <name type="scientific">Labilithrix luteola</name>
    <dbReference type="NCBI Taxonomy" id="1391654"/>
    <lineage>
        <taxon>Bacteria</taxon>
        <taxon>Pseudomonadati</taxon>
        <taxon>Myxococcota</taxon>
        <taxon>Polyangia</taxon>
        <taxon>Polyangiales</taxon>
        <taxon>Labilitrichaceae</taxon>
        <taxon>Labilithrix</taxon>
    </lineage>
</organism>
<proteinExistence type="predicted"/>
<name>A0A0K1QCI3_9BACT</name>
<dbReference type="Proteomes" id="UP000064967">
    <property type="component" value="Chromosome"/>
</dbReference>
<dbReference type="STRING" id="1391654.AKJ09_09803"/>